<keyword evidence="3" id="KW-1185">Reference proteome</keyword>
<proteinExistence type="predicted"/>
<dbReference type="RefSeq" id="WP_222198513.1">
    <property type="nucleotide sequence ID" value="NZ_JAIMFO010000004.1"/>
</dbReference>
<accession>A0ABS7MHK6</accession>
<dbReference type="Proteomes" id="UP000700908">
    <property type="component" value="Unassembled WGS sequence"/>
</dbReference>
<evidence type="ECO:0000256" key="1">
    <source>
        <dbReference type="SAM" id="MobiDB-lite"/>
    </source>
</evidence>
<comment type="caution">
    <text evidence="2">The sequence shown here is derived from an EMBL/GenBank/DDBJ whole genome shotgun (WGS) entry which is preliminary data.</text>
</comment>
<reference evidence="2 3" key="1">
    <citation type="submission" date="2021-08" db="EMBL/GenBank/DDBJ databases">
        <title>Collinsella faecalis sp. nov. isolated from swine faeces.</title>
        <authorList>
            <person name="Oh B.S."/>
            <person name="Lee J.H."/>
        </authorList>
    </citation>
    <scope>NUCLEOTIDE SEQUENCE [LARGE SCALE GENOMIC DNA]</scope>
    <source>
        <strain evidence="2 3">AGMB00827</strain>
    </source>
</reference>
<evidence type="ECO:0000313" key="2">
    <source>
        <dbReference type="EMBL" id="MBY4796783.1"/>
    </source>
</evidence>
<gene>
    <name evidence="2" type="ORF">K6V98_00160</name>
</gene>
<feature type="region of interest" description="Disordered" evidence="1">
    <location>
        <begin position="1"/>
        <end position="36"/>
    </location>
</feature>
<organism evidence="2 3">
    <name type="scientific">Collinsella ureilytica</name>
    <dbReference type="NCBI Taxonomy" id="2869515"/>
    <lineage>
        <taxon>Bacteria</taxon>
        <taxon>Bacillati</taxon>
        <taxon>Actinomycetota</taxon>
        <taxon>Coriobacteriia</taxon>
        <taxon>Coriobacteriales</taxon>
        <taxon>Coriobacteriaceae</taxon>
        <taxon>Collinsella</taxon>
    </lineage>
</organism>
<protein>
    <submittedName>
        <fullName evidence="2">Uncharacterized protein</fullName>
    </submittedName>
</protein>
<feature type="compositionally biased region" description="Basic and acidic residues" evidence="1">
    <location>
        <begin position="8"/>
        <end position="36"/>
    </location>
</feature>
<evidence type="ECO:0000313" key="3">
    <source>
        <dbReference type="Proteomes" id="UP000700908"/>
    </source>
</evidence>
<dbReference type="EMBL" id="JAIMFO010000004">
    <property type="protein sequence ID" value="MBY4796783.1"/>
    <property type="molecule type" value="Genomic_DNA"/>
</dbReference>
<sequence>MVEYSDPIPKENKGAWKKPGENAQQARDRMRAERAQARARLVVAGEESVKITPEDH</sequence>
<name>A0ABS7MHK6_9ACTN</name>